<organism evidence="1 2">
    <name type="scientific">Mobilicoccus caccae</name>
    <dbReference type="NCBI Taxonomy" id="1859295"/>
    <lineage>
        <taxon>Bacteria</taxon>
        <taxon>Bacillati</taxon>
        <taxon>Actinomycetota</taxon>
        <taxon>Actinomycetes</taxon>
        <taxon>Micrococcales</taxon>
        <taxon>Dermatophilaceae</taxon>
        <taxon>Mobilicoccus</taxon>
    </lineage>
</organism>
<name>A0ABQ6IR88_9MICO</name>
<evidence type="ECO:0000313" key="2">
    <source>
        <dbReference type="Proteomes" id="UP001157126"/>
    </source>
</evidence>
<proteinExistence type="predicted"/>
<comment type="caution">
    <text evidence="1">The sequence shown here is derived from an EMBL/GenBank/DDBJ whole genome shotgun (WGS) entry which is preliminary data.</text>
</comment>
<evidence type="ECO:0008006" key="3">
    <source>
        <dbReference type="Google" id="ProtNLM"/>
    </source>
</evidence>
<reference evidence="2" key="1">
    <citation type="journal article" date="2019" name="Int. J. Syst. Evol. Microbiol.">
        <title>The Global Catalogue of Microorganisms (GCM) 10K type strain sequencing project: providing services to taxonomists for standard genome sequencing and annotation.</title>
        <authorList>
            <consortium name="The Broad Institute Genomics Platform"/>
            <consortium name="The Broad Institute Genome Sequencing Center for Infectious Disease"/>
            <person name="Wu L."/>
            <person name="Ma J."/>
        </authorList>
    </citation>
    <scope>NUCLEOTIDE SEQUENCE [LARGE SCALE GENOMIC DNA]</scope>
    <source>
        <strain evidence="2">NBRC 113072</strain>
    </source>
</reference>
<sequence length="143" mass="15849">MGTYHDDMRTVGQAVGELRAAVDDGRLESMCARHGLDLMVLHGSARHDPAQAGDLDLAYLPVRGTDPDHLAVVNDLLDLFGDHVDVMPLHHADPVAAWAALGRGERLVERTPHRFATAQMRAFGEYRDTQRYRDLALSLVGRR</sequence>
<evidence type="ECO:0000313" key="1">
    <source>
        <dbReference type="EMBL" id="GMA40450.1"/>
    </source>
</evidence>
<keyword evidence="2" id="KW-1185">Reference proteome</keyword>
<accession>A0ABQ6IR88</accession>
<dbReference type="EMBL" id="BSUO01000001">
    <property type="protein sequence ID" value="GMA40450.1"/>
    <property type="molecule type" value="Genomic_DNA"/>
</dbReference>
<protein>
    <recommendedName>
        <fullName evidence="3">Polymerase beta nucleotidyltransferase domain-containing protein</fullName>
    </recommendedName>
</protein>
<dbReference type="Proteomes" id="UP001157126">
    <property type="component" value="Unassembled WGS sequence"/>
</dbReference>
<gene>
    <name evidence="1" type="ORF">GCM10025883_24950</name>
</gene>